<sequence>MRLMSALAERRIGAMTPQRQVNWRGRSGRFYALNPERLESFALSLDGLYMLALGTTPMWVGSADDVIHDAQSRSRFRLALDCADRVFAVDAAADDLSRMTVVWDLEGAEPVTGLSAA</sequence>
<evidence type="ECO:0000313" key="2">
    <source>
        <dbReference type="Proteomes" id="UP000782610"/>
    </source>
</evidence>
<comment type="caution">
    <text evidence="1">The sequence shown here is derived from an EMBL/GenBank/DDBJ whole genome shotgun (WGS) entry which is preliminary data.</text>
</comment>
<dbReference type="AlphaFoldDB" id="A0A933L683"/>
<gene>
    <name evidence="1" type="ORF">HY834_18580</name>
</gene>
<name>A0A933L683_9HYPH</name>
<reference evidence="1" key="1">
    <citation type="submission" date="2020-07" db="EMBL/GenBank/DDBJ databases">
        <title>Huge and variable diversity of episymbiotic CPR bacteria and DPANN archaea in groundwater ecosystems.</title>
        <authorList>
            <person name="He C.Y."/>
            <person name="Keren R."/>
            <person name="Whittaker M."/>
            <person name="Farag I.F."/>
            <person name="Doudna J."/>
            <person name="Cate J.H.D."/>
            <person name="Banfield J.F."/>
        </authorList>
    </citation>
    <scope>NUCLEOTIDE SEQUENCE</scope>
    <source>
        <strain evidence="1">NC_groundwater_1586_Pr3_B-0.1um_66_15</strain>
    </source>
</reference>
<evidence type="ECO:0000313" key="1">
    <source>
        <dbReference type="EMBL" id="MBI4923748.1"/>
    </source>
</evidence>
<dbReference type="EMBL" id="JACRAF010000061">
    <property type="protein sequence ID" value="MBI4923748.1"/>
    <property type="molecule type" value="Genomic_DNA"/>
</dbReference>
<organism evidence="1 2">
    <name type="scientific">Devosia nanyangense</name>
    <dbReference type="NCBI Taxonomy" id="1228055"/>
    <lineage>
        <taxon>Bacteria</taxon>
        <taxon>Pseudomonadati</taxon>
        <taxon>Pseudomonadota</taxon>
        <taxon>Alphaproteobacteria</taxon>
        <taxon>Hyphomicrobiales</taxon>
        <taxon>Devosiaceae</taxon>
        <taxon>Devosia</taxon>
    </lineage>
</organism>
<accession>A0A933L683</accession>
<dbReference type="Proteomes" id="UP000782610">
    <property type="component" value="Unassembled WGS sequence"/>
</dbReference>
<proteinExistence type="predicted"/>
<protein>
    <submittedName>
        <fullName evidence="1">Uncharacterized protein</fullName>
    </submittedName>
</protein>